<organism evidence="4 5">
    <name type="scientific">Thalassotalea mangrovi</name>
    <dbReference type="NCBI Taxonomy" id="2572245"/>
    <lineage>
        <taxon>Bacteria</taxon>
        <taxon>Pseudomonadati</taxon>
        <taxon>Pseudomonadota</taxon>
        <taxon>Gammaproteobacteria</taxon>
        <taxon>Alteromonadales</taxon>
        <taxon>Colwelliaceae</taxon>
        <taxon>Thalassotalea</taxon>
    </lineage>
</organism>
<dbReference type="Proteomes" id="UP000307999">
    <property type="component" value="Unassembled WGS sequence"/>
</dbReference>
<dbReference type="RefSeq" id="WP_136734287.1">
    <property type="nucleotide sequence ID" value="NZ_SWDB01000003.1"/>
</dbReference>
<keyword evidence="2" id="KW-0732">Signal</keyword>
<protein>
    <submittedName>
        <fullName evidence="4">S9 family peptidase</fullName>
    </submittedName>
</protein>
<dbReference type="Pfam" id="PF00326">
    <property type="entry name" value="Peptidase_S9"/>
    <property type="match status" value="1"/>
</dbReference>
<comment type="caution">
    <text evidence="4">The sequence shown here is derived from an EMBL/GenBank/DDBJ whole genome shotgun (WGS) entry which is preliminary data.</text>
</comment>
<dbReference type="InterPro" id="IPR001375">
    <property type="entry name" value="Peptidase_S9_cat"/>
</dbReference>
<dbReference type="GO" id="GO:0006508">
    <property type="term" value="P:proteolysis"/>
    <property type="evidence" value="ECO:0007669"/>
    <property type="project" value="InterPro"/>
</dbReference>
<dbReference type="AlphaFoldDB" id="A0A4U1BAB9"/>
<evidence type="ECO:0000256" key="1">
    <source>
        <dbReference type="ARBA" id="ARBA00022801"/>
    </source>
</evidence>
<reference evidence="4 5" key="1">
    <citation type="submission" date="2019-04" db="EMBL/GenBank/DDBJ databases">
        <title>Thalassotalea guangxiensis sp. nov., isolated from sediment of the coastal wetland.</title>
        <authorList>
            <person name="Zheng S."/>
            <person name="Zhang D."/>
        </authorList>
    </citation>
    <scope>NUCLEOTIDE SEQUENCE [LARGE SCALE GENOMIC DNA]</scope>
    <source>
        <strain evidence="4 5">ZS-4</strain>
    </source>
</reference>
<feature type="signal peptide" evidence="2">
    <location>
        <begin position="1"/>
        <end position="21"/>
    </location>
</feature>
<evidence type="ECO:0000256" key="2">
    <source>
        <dbReference type="SAM" id="SignalP"/>
    </source>
</evidence>
<sequence length="638" mass="72775">MKSFWLAFGMALLLFPTMVEPSPLTYEDFAQLPEKSMVVISPSATKAAYRHNDGQQDMVVILNIVKGEVVGTVDITELNPSQIMFVDEERLILIASENTRIRGFRGRYNMSLAFSLNLQNGDIHQLLKPGFGIIRGNTNLGNIVGISPDRQHVYMPAWESSTRYSLYKVSLTKSIKPKRVKRGTKDIYDYFVNEKGELIARERFDNQRNLHLLESKQNDGWKTIYREQTEIPTIGFTGLTPDQQHIMMNKHDEASERRAYFKISLDDGAVSEPLFSNESKDVERVLTDINRIAYGVQYSGFQPSYEFFDEHLNRRFRGIAKVLPNTSVYISDHTPDWSTIILQTSGENNSGQYLRYQRGKLGLLATERPKISSDLVNPIREFEFKARDGLTIPTLLTYPRGMEPQKLAAIMLPHGGPESYDRIGFDWMAQYFASQGYLVIQPQFRGSTGFGLQHRLKGRGEWGGKMNEDLSDAITELSKQKILDPDRVCIVGASYGGYAAIAAVTFTPDVYKCAVAINGVFDLERMLNKEKRKYGDEHWISAYWDRVITNGKLEDDFLYNKSPINFVDKVTAPILLLHGEHDTVVPRNQSESLYDTLDDAGKRVSFFELEEGDHYLTKLKNRTIALEKIDQFIKQNLQ</sequence>
<feature type="domain" description="Peptidase S9 prolyl oligopeptidase catalytic" evidence="3">
    <location>
        <begin position="425"/>
        <end position="637"/>
    </location>
</feature>
<dbReference type="Gene3D" id="3.40.50.1820">
    <property type="entry name" value="alpha/beta hydrolase"/>
    <property type="match status" value="1"/>
</dbReference>
<evidence type="ECO:0000313" key="4">
    <source>
        <dbReference type="EMBL" id="TKB47476.1"/>
    </source>
</evidence>
<evidence type="ECO:0000313" key="5">
    <source>
        <dbReference type="Proteomes" id="UP000307999"/>
    </source>
</evidence>
<dbReference type="EMBL" id="SWDB01000003">
    <property type="protein sequence ID" value="TKB47476.1"/>
    <property type="molecule type" value="Genomic_DNA"/>
</dbReference>
<keyword evidence="5" id="KW-1185">Reference proteome</keyword>
<dbReference type="InterPro" id="IPR029058">
    <property type="entry name" value="AB_hydrolase_fold"/>
</dbReference>
<gene>
    <name evidence="4" type="ORF">E8M12_01450</name>
</gene>
<dbReference type="SUPFAM" id="SSF82171">
    <property type="entry name" value="DPP6 N-terminal domain-like"/>
    <property type="match status" value="1"/>
</dbReference>
<name>A0A4U1BAB9_9GAMM</name>
<dbReference type="OrthoDB" id="4269629at2"/>
<dbReference type="GO" id="GO:0004252">
    <property type="term" value="F:serine-type endopeptidase activity"/>
    <property type="evidence" value="ECO:0007669"/>
    <property type="project" value="TreeGrafter"/>
</dbReference>
<keyword evidence="1" id="KW-0378">Hydrolase</keyword>
<feature type="chain" id="PRO_5020960678" evidence="2">
    <location>
        <begin position="22"/>
        <end position="638"/>
    </location>
</feature>
<evidence type="ECO:0000259" key="3">
    <source>
        <dbReference type="Pfam" id="PF00326"/>
    </source>
</evidence>
<dbReference type="SUPFAM" id="SSF53474">
    <property type="entry name" value="alpha/beta-Hydrolases"/>
    <property type="match status" value="1"/>
</dbReference>
<accession>A0A4U1BAB9</accession>
<dbReference type="PANTHER" id="PTHR42776">
    <property type="entry name" value="SERINE PEPTIDASE S9 FAMILY MEMBER"/>
    <property type="match status" value="1"/>
</dbReference>
<dbReference type="PANTHER" id="PTHR42776:SF27">
    <property type="entry name" value="DIPEPTIDYL PEPTIDASE FAMILY MEMBER 6"/>
    <property type="match status" value="1"/>
</dbReference>
<proteinExistence type="predicted"/>